<dbReference type="GO" id="GO:0034039">
    <property type="term" value="F:8-oxo-7,8-dihydroguanine DNA N-glycosylase activity"/>
    <property type="evidence" value="ECO:0007669"/>
    <property type="project" value="TreeGrafter"/>
</dbReference>
<keyword evidence="6" id="KW-0004">4Fe-4S</keyword>
<evidence type="ECO:0000256" key="10">
    <source>
        <dbReference type="ARBA" id="ARBA00023004"/>
    </source>
</evidence>
<evidence type="ECO:0000256" key="14">
    <source>
        <dbReference type="SAM" id="MobiDB-lite"/>
    </source>
</evidence>
<evidence type="ECO:0000256" key="9">
    <source>
        <dbReference type="ARBA" id="ARBA00022801"/>
    </source>
</evidence>
<dbReference type="FunFam" id="1.10.1670.10:FF:000002">
    <property type="entry name" value="Adenine DNA glycosylase"/>
    <property type="match status" value="1"/>
</dbReference>
<protein>
    <recommendedName>
        <fullName evidence="5">Adenine DNA glycosylase</fullName>
        <ecNumber evidence="4">3.2.2.31</ecNumber>
    </recommendedName>
</protein>
<dbReference type="GO" id="GO:0051539">
    <property type="term" value="F:4 iron, 4 sulfur cluster binding"/>
    <property type="evidence" value="ECO:0007669"/>
    <property type="project" value="UniProtKB-KW"/>
</dbReference>
<dbReference type="InterPro" id="IPR044298">
    <property type="entry name" value="MIG/MutY"/>
</dbReference>
<evidence type="ECO:0000256" key="4">
    <source>
        <dbReference type="ARBA" id="ARBA00012045"/>
    </source>
</evidence>
<dbReference type="Proteomes" id="UP000054560">
    <property type="component" value="Unassembled WGS sequence"/>
</dbReference>
<evidence type="ECO:0000256" key="11">
    <source>
        <dbReference type="ARBA" id="ARBA00023014"/>
    </source>
</evidence>
<keyword evidence="12" id="KW-0234">DNA repair</keyword>
<feature type="non-terminal residue" evidence="15">
    <location>
        <position position="1"/>
    </location>
</feature>
<evidence type="ECO:0000256" key="3">
    <source>
        <dbReference type="ARBA" id="ARBA00008343"/>
    </source>
</evidence>
<dbReference type="GeneID" id="25912687"/>
<keyword evidence="9" id="KW-0378">Hydrolase</keyword>
<keyword evidence="7" id="KW-0479">Metal-binding</keyword>
<dbReference type="GO" id="GO:0006284">
    <property type="term" value="P:base-excision repair"/>
    <property type="evidence" value="ECO:0007669"/>
    <property type="project" value="InterPro"/>
</dbReference>
<feature type="region of interest" description="Disordered" evidence="14">
    <location>
        <begin position="105"/>
        <end position="125"/>
    </location>
</feature>
<gene>
    <name evidence="15" type="ORF">SARC_12183</name>
</gene>
<evidence type="ECO:0000256" key="13">
    <source>
        <dbReference type="ARBA" id="ARBA00023295"/>
    </source>
</evidence>
<organism evidence="15 16">
    <name type="scientific">Sphaeroforma arctica JP610</name>
    <dbReference type="NCBI Taxonomy" id="667725"/>
    <lineage>
        <taxon>Eukaryota</taxon>
        <taxon>Ichthyosporea</taxon>
        <taxon>Ichthyophonida</taxon>
        <taxon>Sphaeroforma</taxon>
    </lineage>
</organism>
<keyword evidence="13" id="KW-0326">Glycosidase</keyword>
<feature type="compositionally biased region" description="Basic and acidic residues" evidence="14">
    <location>
        <begin position="105"/>
        <end position="116"/>
    </location>
</feature>
<dbReference type="eggNOG" id="KOG2457">
    <property type="taxonomic scope" value="Eukaryota"/>
</dbReference>
<dbReference type="InterPro" id="IPR023170">
    <property type="entry name" value="HhH_base_excis_C"/>
</dbReference>
<comment type="similarity">
    <text evidence="3">Belongs to the Nth/MutY family.</text>
</comment>
<dbReference type="RefSeq" id="XP_014149190.1">
    <property type="nucleotide sequence ID" value="XM_014293715.1"/>
</dbReference>
<dbReference type="PANTHER" id="PTHR42944:SF1">
    <property type="entry name" value="ADENINE DNA GLYCOSYLASE"/>
    <property type="match status" value="1"/>
</dbReference>
<comment type="cofactor">
    <cofactor evidence="2">
        <name>[4Fe-4S] cluster</name>
        <dbReference type="ChEBI" id="CHEBI:49883"/>
    </cofactor>
</comment>
<dbReference type="EC" id="3.2.2.31" evidence="4"/>
<dbReference type="GO" id="GO:0005634">
    <property type="term" value="C:nucleus"/>
    <property type="evidence" value="ECO:0007669"/>
    <property type="project" value="TreeGrafter"/>
</dbReference>
<keyword evidence="10" id="KW-0408">Iron</keyword>
<keyword evidence="16" id="KW-1185">Reference proteome</keyword>
<evidence type="ECO:0000256" key="5">
    <source>
        <dbReference type="ARBA" id="ARBA00022023"/>
    </source>
</evidence>
<dbReference type="GO" id="GO:0032357">
    <property type="term" value="F:oxidized purine DNA binding"/>
    <property type="evidence" value="ECO:0007669"/>
    <property type="project" value="TreeGrafter"/>
</dbReference>
<dbReference type="InterPro" id="IPR011257">
    <property type="entry name" value="DNA_glycosylase"/>
</dbReference>
<reference evidence="15 16" key="1">
    <citation type="submission" date="2011-02" db="EMBL/GenBank/DDBJ databases">
        <title>The Genome Sequence of Sphaeroforma arctica JP610.</title>
        <authorList>
            <consortium name="The Broad Institute Genome Sequencing Platform"/>
            <person name="Russ C."/>
            <person name="Cuomo C."/>
            <person name="Young S.K."/>
            <person name="Zeng Q."/>
            <person name="Gargeya S."/>
            <person name="Alvarado L."/>
            <person name="Berlin A."/>
            <person name="Chapman S.B."/>
            <person name="Chen Z."/>
            <person name="Freedman E."/>
            <person name="Gellesch M."/>
            <person name="Goldberg J."/>
            <person name="Griggs A."/>
            <person name="Gujja S."/>
            <person name="Heilman E."/>
            <person name="Heiman D."/>
            <person name="Howarth C."/>
            <person name="Mehta T."/>
            <person name="Neiman D."/>
            <person name="Pearson M."/>
            <person name="Roberts A."/>
            <person name="Saif S."/>
            <person name="Shea T."/>
            <person name="Shenoy N."/>
            <person name="Sisk P."/>
            <person name="Stolte C."/>
            <person name="Sykes S."/>
            <person name="White J."/>
            <person name="Yandava C."/>
            <person name="Burger G."/>
            <person name="Gray M.W."/>
            <person name="Holland P.W.H."/>
            <person name="King N."/>
            <person name="Lang F.B.F."/>
            <person name="Roger A.J."/>
            <person name="Ruiz-Trillo I."/>
            <person name="Haas B."/>
            <person name="Nusbaum C."/>
            <person name="Birren B."/>
        </authorList>
    </citation>
    <scope>NUCLEOTIDE SEQUENCE [LARGE SCALE GENOMIC DNA]</scope>
    <source>
        <strain evidence="15 16">JP610</strain>
    </source>
</reference>
<evidence type="ECO:0000256" key="12">
    <source>
        <dbReference type="ARBA" id="ARBA00023204"/>
    </source>
</evidence>
<dbReference type="Pfam" id="PF10576">
    <property type="entry name" value="EndIII_4Fe-2S"/>
    <property type="match status" value="1"/>
</dbReference>
<dbReference type="GO" id="GO:0006298">
    <property type="term" value="P:mismatch repair"/>
    <property type="evidence" value="ECO:0007669"/>
    <property type="project" value="TreeGrafter"/>
</dbReference>
<dbReference type="AlphaFoldDB" id="A0A0L0FGW6"/>
<name>A0A0L0FGW6_9EUKA</name>
<evidence type="ECO:0000313" key="15">
    <source>
        <dbReference type="EMBL" id="KNC75288.1"/>
    </source>
</evidence>
<dbReference type="SMART" id="SM00525">
    <property type="entry name" value="FES"/>
    <property type="match status" value="1"/>
</dbReference>
<dbReference type="GO" id="GO:0000701">
    <property type="term" value="F:purine-specific mismatch base pair DNA N-glycosylase activity"/>
    <property type="evidence" value="ECO:0007669"/>
    <property type="project" value="UniProtKB-EC"/>
</dbReference>
<keyword evidence="8" id="KW-0227">DNA damage</keyword>
<dbReference type="PANTHER" id="PTHR42944">
    <property type="entry name" value="ADENINE DNA GLYCOSYLASE"/>
    <property type="match status" value="1"/>
</dbReference>
<evidence type="ECO:0000256" key="6">
    <source>
        <dbReference type="ARBA" id="ARBA00022485"/>
    </source>
</evidence>
<dbReference type="InterPro" id="IPR003265">
    <property type="entry name" value="HhH-GPD_domain"/>
</dbReference>
<dbReference type="STRING" id="667725.A0A0L0FGW6"/>
<evidence type="ECO:0000256" key="2">
    <source>
        <dbReference type="ARBA" id="ARBA00001966"/>
    </source>
</evidence>
<dbReference type="Gene3D" id="1.10.1670.10">
    <property type="entry name" value="Helix-hairpin-Helix base-excision DNA repair enzymes (C-terminal)"/>
    <property type="match status" value="1"/>
</dbReference>
<dbReference type="GO" id="GO:0046872">
    <property type="term" value="F:metal ion binding"/>
    <property type="evidence" value="ECO:0007669"/>
    <property type="project" value="UniProtKB-KW"/>
</dbReference>
<sequence>IGRYTSAAVASIARGQPVGVVDGNVIRVLARLRSLGCNFRNGKTVEIFWTLADALVDPERPGDYNQALMELGATVCVPKTPKCGECPLATHCRAYAETKVLARDQKSQLRSRDTSKRAKKPKIEIGYAPEIKTEEPFSEMAKQRIDTKMYPACTMCGDNREGNGLGR</sequence>
<evidence type="ECO:0000256" key="1">
    <source>
        <dbReference type="ARBA" id="ARBA00000843"/>
    </source>
</evidence>
<dbReference type="EMBL" id="KQ243720">
    <property type="protein sequence ID" value="KNC75288.1"/>
    <property type="molecule type" value="Genomic_DNA"/>
</dbReference>
<accession>A0A0L0FGW6</accession>
<keyword evidence="11" id="KW-0411">Iron-sulfur</keyword>
<evidence type="ECO:0000256" key="8">
    <source>
        <dbReference type="ARBA" id="ARBA00022763"/>
    </source>
</evidence>
<proteinExistence type="inferred from homology"/>
<dbReference type="SUPFAM" id="SSF48150">
    <property type="entry name" value="DNA-glycosylase"/>
    <property type="match status" value="1"/>
</dbReference>
<comment type="catalytic activity">
    <reaction evidence="1">
        <text>Hydrolyzes free adenine bases from 7,8-dihydro-8-oxoguanine:adenine mismatched double-stranded DNA, leaving an apurinic site.</text>
        <dbReference type="EC" id="3.2.2.31"/>
    </reaction>
</comment>
<dbReference type="InterPro" id="IPR003651">
    <property type="entry name" value="Endonuclease3_FeS-loop_motif"/>
</dbReference>
<dbReference type="GO" id="GO:0035485">
    <property type="term" value="F:adenine/guanine mispair binding"/>
    <property type="evidence" value="ECO:0007669"/>
    <property type="project" value="TreeGrafter"/>
</dbReference>
<dbReference type="OrthoDB" id="10248838at2759"/>
<evidence type="ECO:0000313" key="16">
    <source>
        <dbReference type="Proteomes" id="UP000054560"/>
    </source>
</evidence>
<dbReference type="CDD" id="cd00056">
    <property type="entry name" value="ENDO3c"/>
    <property type="match status" value="1"/>
</dbReference>
<evidence type="ECO:0000256" key="7">
    <source>
        <dbReference type="ARBA" id="ARBA00022723"/>
    </source>
</evidence>